<gene>
    <name evidence="2" type="ORF">CRG98_039608</name>
</gene>
<proteinExistence type="predicted"/>
<dbReference type="EMBL" id="PGOL01003681">
    <property type="protein sequence ID" value="PKI39945.1"/>
    <property type="molecule type" value="Genomic_DNA"/>
</dbReference>
<dbReference type="AlphaFoldDB" id="A0A2I0I7G9"/>
<evidence type="ECO:0000313" key="2">
    <source>
        <dbReference type="EMBL" id="PKI39945.1"/>
    </source>
</evidence>
<reference evidence="2 3" key="1">
    <citation type="submission" date="2017-11" db="EMBL/GenBank/DDBJ databases">
        <title>De-novo sequencing of pomegranate (Punica granatum L.) genome.</title>
        <authorList>
            <person name="Akparov Z."/>
            <person name="Amiraslanov A."/>
            <person name="Hajiyeva S."/>
            <person name="Abbasov M."/>
            <person name="Kaur K."/>
            <person name="Hamwieh A."/>
            <person name="Solovyev V."/>
            <person name="Salamov A."/>
            <person name="Braich B."/>
            <person name="Kosarev P."/>
            <person name="Mahmoud A."/>
            <person name="Hajiyev E."/>
            <person name="Babayeva S."/>
            <person name="Izzatullayeva V."/>
            <person name="Mammadov A."/>
            <person name="Mammadov A."/>
            <person name="Sharifova S."/>
            <person name="Ojaghi J."/>
            <person name="Eynullazada K."/>
            <person name="Bayramov B."/>
            <person name="Abdulazimova A."/>
            <person name="Shahmuradov I."/>
        </authorList>
    </citation>
    <scope>NUCLEOTIDE SEQUENCE [LARGE SCALE GENOMIC DNA]</scope>
    <source>
        <strain evidence="3">cv. AG2017</strain>
        <tissue evidence="2">Leaf</tissue>
    </source>
</reference>
<name>A0A2I0I7G9_PUNGR</name>
<evidence type="ECO:0000313" key="3">
    <source>
        <dbReference type="Proteomes" id="UP000233551"/>
    </source>
</evidence>
<dbReference type="Proteomes" id="UP000233551">
    <property type="component" value="Unassembled WGS sequence"/>
</dbReference>
<organism evidence="2 3">
    <name type="scientific">Punica granatum</name>
    <name type="common">Pomegranate</name>
    <dbReference type="NCBI Taxonomy" id="22663"/>
    <lineage>
        <taxon>Eukaryota</taxon>
        <taxon>Viridiplantae</taxon>
        <taxon>Streptophyta</taxon>
        <taxon>Embryophyta</taxon>
        <taxon>Tracheophyta</taxon>
        <taxon>Spermatophyta</taxon>
        <taxon>Magnoliopsida</taxon>
        <taxon>eudicotyledons</taxon>
        <taxon>Gunneridae</taxon>
        <taxon>Pentapetalae</taxon>
        <taxon>rosids</taxon>
        <taxon>malvids</taxon>
        <taxon>Myrtales</taxon>
        <taxon>Lythraceae</taxon>
        <taxon>Punica</taxon>
    </lineage>
</organism>
<feature type="region of interest" description="Disordered" evidence="1">
    <location>
        <begin position="34"/>
        <end position="54"/>
    </location>
</feature>
<protein>
    <submittedName>
        <fullName evidence="2">Uncharacterized protein</fullName>
    </submittedName>
</protein>
<evidence type="ECO:0000256" key="1">
    <source>
        <dbReference type="SAM" id="MobiDB-lite"/>
    </source>
</evidence>
<comment type="caution">
    <text evidence="2">The sequence shown here is derived from an EMBL/GenBank/DDBJ whole genome shotgun (WGS) entry which is preliminary data.</text>
</comment>
<accession>A0A2I0I7G9</accession>
<keyword evidence="3" id="KW-1185">Reference proteome</keyword>
<sequence>MPLSWEFTLFEKNRGRSVNKEKISSDNLGCWGVGRRAGPGRRGRTGPNWDEGRTEPLRSGLGRVGCWAERAVGCWTGPLDPGRIAGLIRWTFTGWAHELGCWTTCVQPENHGRPD</sequence>